<sequence length="179" mass="19959">MKQRSGLEAAFENTLWYSRWAVLVAVISSVLAALLMFYMAAVDTFYTVDHLVTYAGIDDYADRGEIRAVAVAQVVEIIDIFLLAIVLMIFGLGLYELYISKIDHAYEGDDEASQHMLSITSLDDLKSRLGKVIMMILVVKFFEMAIGMEVDDPLTLLMFSGGVLMTGAALMLTEMVHRK</sequence>
<feature type="transmembrane region" description="Helical" evidence="1">
    <location>
        <begin position="20"/>
        <end position="41"/>
    </location>
</feature>
<keyword evidence="1" id="KW-1133">Transmembrane helix</keyword>
<dbReference type="OrthoDB" id="9794066at2"/>
<feature type="transmembrane region" description="Helical" evidence="1">
    <location>
        <begin position="77"/>
        <end position="98"/>
    </location>
</feature>
<dbReference type="EMBL" id="AATS01000006">
    <property type="protein sequence ID" value="EAU54748.1"/>
    <property type="molecule type" value="Genomic_DNA"/>
</dbReference>
<dbReference type="PANTHER" id="PTHR31721">
    <property type="entry name" value="OS06G0710300 PROTEIN"/>
    <property type="match status" value="1"/>
</dbReference>
<accession>Q0EZF6</accession>
<dbReference type="HOGENOM" id="CLU_066743_4_0_0"/>
<keyword evidence="3" id="KW-1185">Reference proteome</keyword>
<dbReference type="STRING" id="314344.AL013_11640"/>
<comment type="caution">
    <text evidence="2">The sequence shown here is derived from an EMBL/GenBank/DDBJ whole genome shotgun (WGS) entry which is preliminary data.</text>
</comment>
<evidence type="ECO:0000313" key="2">
    <source>
        <dbReference type="EMBL" id="EAU54748.1"/>
    </source>
</evidence>
<gene>
    <name evidence="2" type="ORF">SPV1_14229</name>
</gene>
<feature type="transmembrane region" description="Helical" evidence="1">
    <location>
        <begin position="154"/>
        <end position="173"/>
    </location>
</feature>
<dbReference type="Proteomes" id="UP000005297">
    <property type="component" value="Unassembled WGS sequence"/>
</dbReference>
<feature type="transmembrane region" description="Helical" evidence="1">
    <location>
        <begin position="129"/>
        <end position="148"/>
    </location>
</feature>
<evidence type="ECO:0000313" key="3">
    <source>
        <dbReference type="Proteomes" id="UP000005297"/>
    </source>
</evidence>
<dbReference type="InterPro" id="IPR005134">
    <property type="entry name" value="UPF0114"/>
</dbReference>
<keyword evidence="1" id="KW-0812">Transmembrane</keyword>
<name>Q0EZF6_9PROT</name>
<dbReference type="InParanoid" id="Q0EZF6"/>
<dbReference type="AlphaFoldDB" id="Q0EZF6"/>
<dbReference type="Pfam" id="PF03350">
    <property type="entry name" value="UPF0114"/>
    <property type="match status" value="1"/>
</dbReference>
<reference evidence="2 3" key="1">
    <citation type="submission" date="2006-09" db="EMBL/GenBank/DDBJ databases">
        <authorList>
            <person name="Emerson D."/>
            <person name="Ferriera S."/>
            <person name="Johnson J."/>
            <person name="Kravitz S."/>
            <person name="Halpern A."/>
            <person name="Remington K."/>
            <person name="Beeson K."/>
            <person name="Tran B."/>
            <person name="Rogers Y.-H."/>
            <person name="Friedman R."/>
            <person name="Venter J.C."/>
        </authorList>
    </citation>
    <scope>NUCLEOTIDE SEQUENCE [LARGE SCALE GENOMIC DNA]</scope>
    <source>
        <strain evidence="2 3">PV-1</strain>
    </source>
</reference>
<protein>
    <recommendedName>
        <fullName evidence="4">YqhA family protein</fullName>
    </recommendedName>
</protein>
<dbReference type="PIRSF" id="PIRSF026509">
    <property type="entry name" value="UCP026509"/>
    <property type="match status" value="1"/>
</dbReference>
<dbReference type="eggNOG" id="COG2862">
    <property type="taxonomic scope" value="Bacteria"/>
</dbReference>
<evidence type="ECO:0008006" key="4">
    <source>
        <dbReference type="Google" id="ProtNLM"/>
    </source>
</evidence>
<keyword evidence="1" id="KW-0472">Membrane</keyword>
<evidence type="ECO:0000256" key="1">
    <source>
        <dbReference type="SAM" id="Phobius"/>
    </source>
</evidence>
<proteinExistence type="predicted"/>
<dbReference type="RefSeq" id="WP_009850358.1">
    <property type="nucleotide sequence ID" value="NZ_DS022294.1"/>
</dbReference>
<dbReference type="PANTHER" id="PTHR31721:SF4">
    <property type="entry name" value="OS06G0710300 PROTEIN"/>
    <property type="match status" value="1"/>
</dbReference>
<organism evidence="2 3">
    <name type="scientific">Mariprofundus ferrooxydans PV-1</name>
    <dbReference type="NCBI Taxonomy" id="314345"/>
    <lineage>
        <taxon>Bacteria</taxon>
        <taxon>Pseudomonadati</taxon>
        <taxon>Pseudomonadota</taxon>
        <taxon>Candidatius Mariprofundia</taxon>
        <taxon>Mariprofundales</taxon>
        <taxon>Mariprofundaceae</taxon>
        <taxon>Mariprofundus</taxon>
    </lineage>
</organism>